<proteinExistence type="predicted"/>
<organism evidence="1 2">
    <name type="scientific">Mola mola</name>
    <name type="common">Ocean sunfish</name>
    <name type="synonym">Tetraodon mola</name>
    <dbReference type="NCBI Taxonomy" id="94237"/>
    <lineage>
        <taxon>Eukaryota</taxon>
        <taxon>Metazoa</taxon>
        <taxon>Chordata</taxon>
        <taxon>Craniata</taxon>
        <taxon>Vertebrata</taxon>
        <taxon>Euteleostomi</taxon>
        <taxon>Actinopterygii</taxon>
        <taxon>Neopterygii</taxon>
        <taxon>Teleostei</taxon>
        <taxon>Neoteleostei</taxon>
        <taxon>Acanthomorphata</taxon>
        <taxon>Eupercaria</taxon>
        <taxon>Tetraodontiformes</taxon>
        <taxon>Molidae</taxon>
        <taxon>Mola</taxon>
    </lineage>
</organism>
<reference evidence="1" key="1">
    <citation type="submission" date="2025-08" db="UniProtKB">
        <authorList>
            <consortium name="Ensembl"/>
        </authorList>
    </citation>
    <scope>IDENTIFICATION</scope>
</reference>
<accession>A0A3Q3W0D0</accession>
<name>A0A3Q3W0D0_MOLML</name>
<sequence>TVMMLQLIMCHSHYKHPFFKASVSSVWLVMATTSIGAIQGKMLARGHKFILMSKFTQDCLLNTFSWVRYRKHVPTPIEFNHAAKQH</sequence>
<dbReference type="AlphaFoldDB" id="A0A3Q3W0D0"/>
<evidence type="ECO:0000313" key="1">
    <source>
        <dbReference type="Ensembl" id="ENSMMOP00000001804.1"/>
    </source>
</evidence>
<protein>
    <submittedName>
        <fullName evidence="1">Uncharacterized protein</fullName>
    </submittedName>
</protein>
<keyword evidence="2" id="KW-1185">Reference proteome</keyword>
<dbReference type="Proteomes" id="UP000261620">
    <property type="component" value="Unplaced"/>
</dbReference>
<reference evidence="1" key="2">
    <citation type="submission" date="2025-09" db="UniProtKB">
        <authorList>
            <consortium name="Ensembl"/>
        </authorList>
    </citation>
    <scope>IDENTIFICATION</scope>
</reference>
<evidence type="ECO:0000313" key="2">
    <source>
        <dbReference type="Proteomes" id="UP000261620"/>
    </source>
</evidence>
<dbReference type="Ensembl" id="ENSMMOT00000001838.1">
    <property type="protein sequence ID" value="ENSMMOP00000001804.1"/>
    <property type="gene ID" value="ENSMMOG00000001514.1"/>
</dbReference>